<evidence type="ECO:0000313" key="1">
    <source>
        <dbReference type="EMBL" id="UMM22413.1"/>
    </source>
</evidence>
<gene>
    <name evidence="1" type="ORF">L5515_003640</name>
</gene>
<keyword evidence="2" id="KW-1185">Reference proteome</keyword>
<reference evidence="1 2" key="1">
    <citation type="submission" date="2022-04" db="EMBL/GenBank/DDBJ databases">
        <title>Chromosome-level reference genomes for two strains of Caenorhabditis briggsae: an improved platform for comparative genomics.</title>
        <authorList>
            <person name="Stevens L."/>
            <person name="Andersen E."/>
        </authorList>
    </citation>
    <scope>NUCLEOTIDE SEQUENCE [LARGE SCALE GENOMIC DNA]</scope>
    <source>
        <strain evidence="1">VX34</strain>
        <tissue evidence="1">Whole-organism</tissue>
    </source>
</reference>
<accession>A0AAE9EJ17</accession>
<protein>
    <submittedName>
        <fullName evidence="1">Uncharacterized protein</fullName>
    </submittedName>
</protein>
<organism evidence="1 2">
    <name type="scientific">Caenorhabditis briggsae</name>
    <dbReference type="NCBI Taxonomy" id="6238"/>
    <lineage>
        <taxon>Eukaryota</taxon>
        <taxon>Metazoa</taxon>
        <taxon>Ecdysozoa</taxon>
        <taxon>Nematoda</taxon>
        <taxon>Chromadorea</taxon>
        <taxon>Rhabditida</taxon>
        <taxon>Rhabditina</taxon>
        <taxon>Rhabditomorpha</taxon>
        <taxon>Rhabditoidea</taxon>
        <taxon>Rhabditidae</taxon>
        <taxon>Peloderinae</taxon>
        <taxon>Caenorhabditis</taxon>
    </lineage>
</organism>
<dbReference type="AlphaFoldDB" id="A0AAE9EJ17"/>
<sequence length="101" mass="10723">MTLPVRIFNTHSSTNSFTNPHHQTIMYYRPPTVIPSVPCVTPMVTPAVVATPMITPVVAAPMMTTPVVSPVVTPVVATPMIAPMAPAYAAPCAPFGGVRYF</sequence>
<evidence type="ECO:0000313" key="2">
    <source>
        <dbReference type="Proteomes" id="UP000829354"/>
    </source>
</evidence>
<name>A0AAE9EJ17_CAEBR</name>
<proteinExistence type="predicted"/>
<dbReference type="EMBL" id="CP092622">
    <property type="protein sequence ID" value="UMM22413.1"/>
    <property type="molecule type" value="Genomic_DNA"/>
</dbReference>
<dbReference type="Proteomes" id="UP000829354">
    <property type="component" value="Chromosome III"/>
</dbReference>